<protein>
    <submittedName>
        <fullName evidence="2">Cytidyltransferase-like domain-containing protein</fullName>
    </submittedName>
</protein>
<proteinExistence type="predicted"/>
<evidence type="ECO:0000313" key="1">
    <source>
        <dbReference type="Proteomes" id="UP000887580"/>
    </source>
</evidence>
<name>A0AC35GB21_9BILA</name>
<dbReference type="WBParaSite" id="PS1159_v2.g3426.t3">
    <property type="protein sequence ID" value="PS1159_v2.g3426.t3"/>
    <property type="gene ID" value="PS1159_v2.g3426"/>
</dbReference>
<dbReference type="Proteomes" id="UP000887580">
    <property type="component" value="Unplaced"/>
</dbReference>
<reference evidence="2" key="1">
    <citation type="submission" date="2022-11" db="UniProtKB">
        <authorList>
            <consortium name="WormBaseParasite"/>
        </authorList>
    </citation>
    <scope>IDENTIFICATION</scope>
</reference>
<organism evidence="1 2">
    <name type="scientific">Panagrolaimus sp. PS1159</name>
    <dbReference type="NCBI Taxonomy" id="55785"/>
    <lineage>
        <taxon>Eukaryota</taxon>
        <taxon>Metazoa</taxon>
        <taxon>Ecdysozoa</taxon>
        <taxon>Nematoda</taxon>
        <taxon>Chromadorea</taxon>
        <taxon>Rhabditida</taxon>
        <taxon>Tylenchina</taxon>
        <taxon>Panagrolaimomorpha</taxon>
        <taxon>Panagrolaimoidea</taxon>
        <taxon>Panagrolaimidae</taxon>
        <taxon>Panagrolaimus</taxon>
    </lineage>
</organism>
<sequence>MDKKVKLVTIGAFDPPTYGHLRMFEKAKEFLEKEKGFQVVEGIISIIPDTFRNKICTASSYHRMKMLNRALQSSRWIRADDWQCFQTTVQNFSQTLTCIDNVFNVDKDNNRISTVFICSYKFFEHVSVDESDLCNIDELHDILTNFDTIVICASQVGTSLTSSTAITLTKNQKQLYIVHDSIYGGPQSGSFVRKALAKGESIRYCTYDKVISYIYEYGLYSCQAPPIPFKSRILISKSKVKFSPTPASTSASAPTTLLRLSPIKLLSMENSWPLTYHNSHIIDNIDEYICDPSDISDNCICNDKTLYDGAIWQESLEAQSNRIAALARLPEIEQEPPPRPLKTGTKTKTLARLPEIEQEPPPRPLKTGTKTKSYAKSSDNVYHKSRNSKSSDDSQNLMSSSLISFTFEQHNLSYTPETTV</sequence>
<evidence type="ECO:0000313" key="2">
    <source>
        <dbReference type="WBParaSite" id="PS1159_v2.g3426.t3"/>
    </source>
</evidence>
<accession>A0AC35GB21</accession>